<dbReference type="NCBIfam" id="TIGR01297">
    <property type="entry name" value="CDF"/>
    <property type="match status" value="1"/>
</dbReference>
<dbReference type="Proteomes" id="UP000284605">
    <property type="component" value="Unassembled WGS sequence"/>
</dbReference>
<evidence type="ECO:0000313" key="10">
    <source>
        <dbReference type="Proteomes" id="UP000284605"/>
    </source>
</evidence>
<dbReference type="SUPFAM" id="SSF161111">
    <property type="entry name" value="Cation efflux protein transmembrane domain-like"/>
    <property type="match status" value="1"/>
</dbReference>
<sequence>MPSARAWTSPSTANAPTTDHPWPGPGDRIRPGSGCPGLPSYRRARGSAVHSPFFFGTAQEAPDSVHSPHIGFGGFRHVGFIKKAIIAAALGNAGIAVTKFAAAFWTGSSAMLSEGIHSLVDVGNQFLLLYGLGRAARPADSRHPFGYGKELYFWSFLVAILIFALGGGFSLYEGIHAVSEPGELHDPLVNYIVLGVAILFEAYSFSVALGEFNKGRGGKSMIRAIRDTKDPSLVAVLLEDSAAMAGLVVALAGIVLGQLLDMPVFDGIAAIVIGVLLLLTAVILAVECKGLLIGEGAAPEVVDAIRATVARDPRIEAVGEILSVHFGPHDLIVLVSLDFRGGLSGDDIEAAIGALEAAVKAVAPEVRHFYVEAVALAPASGYQGQIQG</sequence>
<dbReference type="InterPro" id="IPR058533">
    <property type="entry name" value="Cation_efflux_TM"/>
</dbReference>
<evidence type="ECO:0000259" key="8">
    <source>
        <dbReference type="Pfam" id="PF01545"/>
    </source>
</evidence>
<feature type="domain" description="Cation efflux protein transmembrane" evidence="8">
    <location>
        <begin position="85"/>
        <end position="289"/>
    </location>
</feature>
<feature type="compositionally biased region" description="Polar residues" evidence="6">
    <location>
        <begin position="1"/>
        <end position="17"/>
    </location>
</feature>
<keyword evidence="4 7" id="KW-1133">Transmembrane helix</keyword>
<gene>
    <name evidence="9" type="ORF">D3874_21150</name>
</gene>
<dbReference type="GO" id="GO:0016020">
    <property type="term" value="C:membrane"/>
    <property type="evidence" value="ECO:0007669"/>
    <property type="project" value="UniProtKB-SubCell"/>
</dbReference>
<keyword evidence="2" id="KW-0813">Transport</keyword>
<reference evidence="9 10" key="1">
    <citation type="submission" date="2018-09" db="EMBL/GenBank/DDBJ databases">
        <authorList>
            <person name="Zhu H."/>
        </authorList>
    </citation>
    <scope>NUCLEOTIDE SEQUENCE [LARGE SCALE GENOMIC DNA]</scope>
    <source>
        <strain evidence="9 10">K1W22B-8</strain>
    </source>
</reference>
<evidence type="ECO:0000256" key="4">
    <source>
        <dbReference type="ARBA" id="ARBA00022989"/>
    </source>
</evidence>
<organism evidence="9 10">
    <name type="scientific">Oleomonas cavernae</name>
    <dbReference type="NCBI Taxonomy" id="2320859"/>
    <lineage>
        <taxon>Bacteria</taxon>
        <taxon>Pseudomonadati</taxon>
        <taxon>Pseudomonadota</taxon>
        <taxon>Alphaproteobacteria</taxon>
        <taxon>Acetobacterales</taxon>
        <taxon>Acetobacteraceae</taxon>
        <taxon>Oleomonas</taxon>
    </lineage>
</organism>
<evidence type="ECO:0000256" key="6">
    <source>
        <dbReference type="SAM" id="MobiDB-lite"/>
    </source>
</evidence>
<keyword evidence="3 7" id="KW-0812">Transmembrane</keyword>
<evidence type="ECO:0000256" key="1">
    <source>
        <dbReference type="ARBA" id="ARBA00004141"/>
    </source>
</evidence>
<dbReference type="GO" id="GO:0008324">
    <property type="term" value="F:monoatomic cation transmembrane transporter activity"/>
    <property type="evidence" value="ECO:0007669"/>
    <property type="project" value="InterPro"/>
</dbReference>
<dbReference type="Pfam" id="PF01545">
    <property type="entry name" value="Cation_efflux"/>
    <property type="match status" value="1"/>
</dbReference>
<feature type="transmembrane region" description="Helical" evidence="7">
    <location>
        <begin position="192"/>
        <end position="212"/>
    </location>
</feature>
<accession>A0A418WGK8</accession>
<proteinExistence type="predicted"/>
<dbReference type="OrthoDB" id="9806522at2"/>
<evidence type="ECO:0000256" key="5">
    <source>
        <dbReference type="ARBA" id="ARBA00023136"/>
    </source>
</evidence>
<comment type="subcellular location">
    <subcellularLocation>
        <location evidence="1">Membrane</location>
        <topology evidence="1">Multi-pass membrane protein</topology>
    </subcellularLocation>
</comment>
<keyword evidence="5 7" id="KW-0472">Membrane</keyword>
<dbReference type="InterPro" id="IPR002524">
    <property type="entry name" value="Cation_efflux"/>
</dbReference>
<feature type="transmembrane region" description="Helical" evidence="7">
    <location>
        <begin position="268"/>
        <end position="286"/>
    </location>
</feature>
<dbReference type="AlphaFoldDB" id="A0A418WGK8"/>
<dbReference type="Gene3D" id="1.20.1510.10">
    <property type="entry name" value="Cation efflux protein transmembrane domain"/>
    <property type="match status" value="1"/>
</dbReference>
<comment type="caution">
    <text evidence="9">The sequence shown here is derived from an EMBL/GenBank/DDBJ whole genome shotgun (WGS) entry which is preliminary data.</text>
</comment>
<dbReference type="PANTHER" id="PTHR13414:SF9">
    <property type="entry name" value="PROTON-COUPLED ZINC ANTIPORTER SLC30A9, MITOCHONDRIAL"/>
    <property type="match status" value="1"/>
</dbReference>
<evidence type="ECO:0000313" key="9">
    <source>
        <dbReference type="EMBL" id="RJF89171.1"/>
    </source>
</evidence>
<feature type="transmembrane region" description="Helical" evidence="7">
    <location>
        <begin position="151"/>
        <end position="172"/>
    </location>
</feature>
<feature type="region of interest" description="Disordered" evidence="6">
    <location>
        <begin position="1"/>
        <end position="41"/>
    </location>
</feature>
<evidence type="ECO:0000256" key="2">
    <source>
        <dbReference type="ARBA" id="ARBA00022448"/>
    </source>
</evidence>
<dbReference type="InterPro" id="IPR040177">
    <property type="entry name" value="SLC30A9"/>
</dbReference>
<feature type="transmembrane region" description="Helical" evidence="7">
    <location>
        <begin position="233"/>
        <end position="256"/>
    </location>
</feature>
<evidence type="ECO:0000256" key="3">
    <source>
        <dbReference type="ARBA" id="ARBA00022692"/>
    </source>
</evidence>
<dbReference type="EMBL" id="QYUK01000011">
    <property type="protein sequence ID" value="RJF89171.1"/>
    <property type="molecule type" value="Genomic_DNA"/>
</dbReference>
<dbReference type="InterPro" id="IPR027469">
    <property type="entry name" value="Cation_efflux_TMD_sf"/>
</dbReference>
<evidence type="ECO:0000256" key="7">
    <source>
        <dbReference type="SAM" id="Phobius"/>
    </source>
</evidence>
<keyword evidence="10" id="KW-1185">Reference proteome</keyword>
<protein>
    <submittedName>
        <fullName evidence="9">Cation transporter</fullName>
    </submittedName>
</protein>
<name>A0A418WGK8_9PROT</name>
<dbReference type="GO" id="GO:0006829">
    <property type="term" value="P:zinc ion transport"/>
    <property type="evidence" value="ECO:0007669"/>
    <property type="project" value="InterPro"/>
</dbReference>
<dbReference type="PANTHER" id="PTHR13414">
    <property type="entry name" value="HUEL-CATION TRANSPORTER"/>
    <property type="match status" value="1"/>
</dbReference>